<sequence>MASSTLTAVQLRLLPRVGSGRHHPSDREISTQIIDNNVISGDTDPNISFGQVGIHVDGNETPPRGTENETSTQVELGNSATSNDTSTNAVSNEVHHRVVVTSNGHPSNTIKLEWSYAKAATVMAVILALIFGAGSWVTQNYANRLARTSTEIARYELCADHEELRNTPKCREVMAETLYALGLSDMKTHDHLRRKTPADIVRIVDERMSSIAQFLVDSTHWMPRQVEIYSDIITFISRTEASHVIHEDVKKKVHRLRYKSNWACSRLFWPGGQSMKTKIANGTINEIGGLYQEVLGIAMAADSNMTMTTTERMQLANLVSGGFTSYNSRPGLDAASGFMEFG</sequence>
<dbReference type="Proteomes" id="UP000799779">
    <property type="component" value="Unassembled WGS sequence"/>
</dbReference>
<gene>
    <name evidence="2" type="ORF">P154DRAFT_615233</name>
</gene>
<proteinExistence type="predicted"/>
<evidence type="ECO:0000256" key="1">
    <source>
        <dbReference type="SAM" id="MobiDB-lite"/>
    </source>
</evidence>
<evidence type="ECO:0000313" key="3">
    <source>
        <dbReference type="Proteomes" id="UP000799779"/>
    </source>
</evidence>
<evidence type="ECO:0000313" key="2">
    <source>
        <dbReference type="EMBL" id="KAF2006482.1"/>
    </source>
</evidence>
<accession>A0A6A5WXR0</accession>
<keyword evidence="3" id="KW-1185">Reference proteome</keyword>
<dbReference type="AlphaFoldDB" id="A0A6A5WXR0"/>
<dbReference type="OrthoDB" id="5139942at2759"/>
<dbReference type="EMBL" id="ML977559">
    <property type="protein sequence ID" value="KAF2006482.1"/>
    <property type="molecule type" value="Genomic_DNA"/>
</dbReference>
<protein>
    <submittedName>
        <fullName evidence="2">Uncharacterized protein</fullName>
    </submittedName>
</protein>
<organism evidence="2 3">
    <name type="scientific">Amniculicola lignicola CBS 123094</name>
    <dbReference type="NCBI Taxonomy" id="1392246"/>
    <lineage>
        <taxon>Eukaryota</taxon>
        <taxon>Fungi</taxon>
        <taxon>Dikarya</taxon>
        <taxon>Ascomycota</taxon>
        <taxon>Pezizomycotina</taxon>
        <taxon>Dothideomycetes</taxon>
        <taxon>Pleosporomycetidae</taxon>
        <taxon>Pleosporales</taxon>
        <taxon>Amniculicolaceae</taxon>
        <taxon>Amniculicola</taxon>
    </lineage>
</organism>
<feature type="region of interest" description="Disordered" evidence="1">
    <location>
        <begin position="58"/>
        <end position="88"/>
    </location>
</feature>
<feature type="compositionally biased region" description="Polar residues" evidence="1">
    <location>
        <begin position="68"/>
        <end position="88"/>
    </location>
</feature>
<reference evidence="2" key="1">
    <citation type="journal article" date="2020" name="Stud. Mycol.">
        <title>101 Dothideomycetes genomes: a test case for predicting lifestyles and emergence of pathogens.</title>
        <authorList>
            <person name="Haridas S."/>
            <person name="Albert R."/>
            <person name="Binder M."/>
            <person name="Bloem J."/>
            <person name="Labutti K."/>
            <person name="Salamov A."/>
            <person name="Andreopoulos B."/>
            <person name="Baker S."/>
            <person name="Barry K."/>
            <person name="Bills G."/>
            <person name="Bluhm B."/>
            <person name="Cannon C."/>
            <person name="Castanera R."/>
            <person name="Culley D."/>
            <person name="Daum C."/>
            <person name="Ezra D."/>
            <person name="Gonzalez J."/>
            <person name="Henrissat B."/>
            <person name="Kuo A."/>
            <person name="Liang C."/>
            <person name="Lipzen A."/>
            <person name="Lutzoni F."/>
            <person name="Magnuson J."/>
            <person name="Mondo S."/>
            <person name="Nolan M."/>
            <person name="Ohm R."/>
            <person name="Pangilinan J."/>
            <person name="Park H.-J."/>
            <person name="Ramirez L."/>
            <person name="Alfaro M."/>
            <person name="Sun H."/>
            <person name="Tritt A."/>
            <person name="Yoshinaga Y."/>
            <person name="Zwiers L.-H."/>
            <person name="Turgeon B."/>
            <person name="Goodwin S."/>
            <person name="Spatafora J."/>
            <person name="Crous P."/>
            <person name="Grigoriev I."/>
        </authorList>
    </citation>
    <scope>NUCLEOTIDE SEQUENCE</scope>
    <source>
        <strain evidence="2">CBS 123094</strain>
    </source>
</reference>
<name>A0A6A5WXR0_9PLEO</name>